<dbReference type="Pfam" id="PF00912">
    <property type="entry name" value="Transgly"/>
    <property type="match status" value="1"/>
</dbReference>
<dbReference type="GO" id="GO:0006508">
    <property type="term" value="P:proteolysis"/>
    <property type="evidence" value="ECO:0007669"/>
    <property type="project" value="UniProtKB-KW"/>
</dbReference>
<keyword evidence="17" id="KW-0812">Transmembrane</keyword>
<dbReference type="PANTHER" id="PTHR32282">
    <property type="entry name" value="BINDING PROTEIN TRANSPEPTIDASE, PUTATIVE-RELATED"/>
    <property type="match status" value="1"/>
</dbReference>
<organism evidence="20 21">
    <name type="scientific">Candidatus Jorgensenbacteria bacterium GW2011_GWA1_48_11</name>
    <dbReference type="NCBI Taxonomy" id="1618660"/>
    <lineage>
        <taxon>Bacteria</taxon>
        <taxon>Candidatus Joergenseniibacteriota</taxon>
    </lineage>
</organism>
<keyword evidence="4" id="KW-1003">Cell membrane</keyword>
<dbReference type="InterPro" id="IPR001264">
    <property type="entry name" value="Glyco_trans_51"/>
</dbReference>
<evidence type="ECO:0000256" key="12">
    <source>
        <dbReference type="ARBA" id="ARBA00023136"/>
    </source>
</evidence>
<comment type="caution">
    <text evidence="20">The sequence shown here is derived from an EMBL/GenBank/DDBJ whole genome shotgun (WGS) entry which is preliminary data.</text>
</comment>
<dbReference type="GO" id="GO:0009252">
    <property type="term" value="P:peptidoglycan biosynthetic process"/>
    <property type="evidence" value="ECO:0007669"/>
    <property type="project" value="UniProtKB-KW"/>
</dbReference>
<reference evidence="20 21" key="1">
    <citation type="journal article" date="2015" name="Nature">
        <title>rRNA introns, odd ribosomes, and small enigmatic genomes across a large radiation of phyla.</title>
        <authorList>
            <person name="Brown C.T."/>
            <person name="Hug L.A."/>
            <person name="Thomas B.C."/>
            <person name="Sharon I."/>
            <person name="Castelle C.J."/>
            <person name="Singh A."/>
            <person name="Wilkins M.J."/>
            <person name="Williams K.H."/>
            <person name="Banfield J.F."/>
        </authorList>
    </citation>
    <scope>NUCLEOTIDE SEQUENCE [LARGE SCALE GENOMIC DNA]</scope>
</reference>
<evidence type="ECO:0000256" key="3">
    <source>
        <dbReference type="ARBA" id="ARBA00007739"/>
    </source>
</evidence>
<evidence type="ECO:0000256" key="5">
    <source>
        <dbReference type="ARBA" id="ARBA00022645"/>
    </source>
</evidence>
<dbReference type="InterPro" id="IPR012338">
    <property type="entry name" value="Beta-lactam/transpept-like"/>
</dbReference>
<proteinExistence type="inferred from homology"/>
<dbReference type="GO" id="GO:0008658">
    <property type="term" value="F:penicillin binding"/>
    <property type="evidence" value="ECO:0007669"/>
    <property type="project" value="InterPro"/>
</dbReference>
<evidence type="ECO:0000256" key="9">
    <source>
        <dbReference type="ARBA" id="ARBA00022801"/>
    </source>
</evidence>
<dbReference type="PANTHER" id="PTHR32282:SF11">
    <property type="entry name" value="PENICILLIN-BINDING PROTEIN 1B"/>
    <property type="match status" value="1"/>
</dbReference>
<evidence type="ECO:0000313" key="21">
    <source>
        <dbReference type="Proteomes" id="UP000034956"/>
    </source>
</evidence>
<dbReference type="InterPro" id="IPR001460">
    <property type="entry name" value="PCN-bd_Tpept"/>
</dbReference>
<dbReference type="GO" id="GO:0008360">
    <property type="term" value="P:regulation of cell shape"/>
    <property type="evidence" value="ECO:0007669"/>
    <property type="project" value="UniProtKB-KW"/>
</dbReference>
<evidence type="ECO:0000256" key="15">
    <source>
        <dbReference type="ARBA" id="ARBA00034000"/>
    </source>
</evidence>
<comment type="catalytic activity">
    <reaction evidence="15">
        <text>Preferential cleavage: (Ac)2-L-Lys-D-Ala-|-D-Ala. Also transpeptidation of peptidyl-alanyl moieties that are N-acyl substituents of D-alanine.</text>
        <dbReference type="EC" id="3.4.16.4"/>
    </reaction>
</comment>
<dbReference type="Gene3D" id="1.10.3810.10">
    <property type="entry name" value="Biosynthetic peptidoglycan transglycosylase-like"/>
    <property type="match status" value="1"/>
</dbReference>
<keyword evidence="13" id="KW-0511">Multifunctional enzyme</keyword>
<evidence type="ECO:0000256" key="14">
    <source>
        <dbReference type="ARBA" id="ARBA00023316"/>
    </source>
</evidence>
<keyword evidence="7" id="KW-0328">Glycosyltransferase</keyword>
<keyword evidence="9" id="KW-0378">Hydrolase</keyword>
<evidence type="ECO:0000256" key="6">
    <source>
        <dbReference type="ARBA" id="ARBA00022670"/>
    </source>
</evidence>
<keyword evidence="14" id="KW-0961">Cell wall biogenesis/degradation</keyword>
<dbReference type="GO" id="GO:0008955">
    <property type="term" value="F:peptidoglycan glycosyltransferase activity"/>
    <property type="evidence" value="ECO:0007669"/>
    <property type="project" value="UniProtKB-EC"/>
</dbReference>
<evidence type="ECO:0000259" key="18">
    <source>
        <dbReference type="Pfam" id="PF00905"/>
    </source>
</evidence>
<name>A0A0G1XB65_9BACT</name>
<feature type="domain" description="Glycosyl transferase family 51" evidence="19">
    <location>
        <begin position="77"/>
        <end position="250"/>
    </location>
</feature>
<dbReference type="PATRIC" id="fig|1618660.3.peg.176"/>
<dbReference type="Gene3D" id="3.40.710.10">
    <property type="entry name" value="DD-peptidase/beta-lactamase superfamily"/>
    <property type="match status" value="1"/>
</dbReference>
<evidence type="ECO:0000256" key="4">
    <source>
        <dbReference type="ARBA" id="ARBA00022475"/>
    </source>
</evidence>
<dbReference type="InterPro" id="IPR023346">
    <property type="entry name" value="Lysozyme-like_dom_sf"/>
</dbReference>
<evidence type="ECO:0000256" key="11">
    <source>
        <dbReference type="ARBA" id="ARBA00022984"/>
    </source>
</evidence>
<feature type="domain" description="Penicillin-binding protein transpeptidase" evidence="18">
    <location>
        <begin position="341"/>
        <end position="622"/>
    </location>
</feature>
<accession>A0A0G1XB65</accession>
<comment type="subcellular location">
    <subcellularLocation>
        <location evidence="1">Cell membrane</location>
    </subcellularLocation>
</comment>
<dbReference type="SUPFAM" id="SSF53955">
    <property type="entry name" value="Lysozyme-like"/>
    <property type="match status" value="1"/>
</dbReference>
<sequence length="835" mass="92578">MVRNRKKPQYARVYAFLRKRLFLFGFLGLFVLSLVALTVFTVYLLVIYKGLPSPDQFSARLVSESTKLYDRTGKILLYEIHGDEKRTVVPFDQIPDAMKEAALSAEDANFYNEPAFDWRAILRALWVDLKSGQIVQGGSTITQQLAKNVFLSSERTWSRKLKELVLAIELESRYSKDQVLGFYLNQIPFGSNAYGVEAASQTFFGKNAKNLSLNEAAALAGLIRAPSYYSPWGNHLDELVRRKNDVLDRMAQLGHISQEDAAAAKKEELIFLPPSIGNIRAPHFSLAVKDHLINRYGEDTVLNGGLKVTTTLDWDMQQAAEKAVSDGAERNEELYQAKNAALVAQDPKTGQVLALVGSRDYFDVSIDGNFNVPTQGLRQPGSALKPFVYMNAFEKGYSPKTMIFDVPTEFVPNNPRCPQPPEYSKPTNLQSPCFHPQNFDGIFRGPLNLESALAQSVNIPAVKILYLAGLENVLKNIHAFGITTLNETWRYGLSLTLGGGEVKLIDLVNAYATLSQEGVHHDQSLILEVADQSGKTLEKYHDEANRVIEPAYPRLINQVLSDADLRAPLYQAGLGLTLFENHDVALKTGTTNDYRDAWAMGYTPSLVVGVWAGNNDNAPMQRRGSSILAAVPIWNAFLKQVLQKYPTETFPRPELVNLPAKPMLNGQYLVNAIYMGGAYPQIHSLLYYVDPRDPLGPVPAYIDDPQFQNWEKGVLDWARTNIPGFLGYNQPVPGDSFSVGTALPQSDIVFFNVSPAGGSFLSPPLYIKADIYSAKGLRTVELFFNRSVVVSFGVSGNAYALAYQLNAGLGPQNLIEIKVTDVSGEISVRPIIVYH</sequence>
<keyword evidence="17" id="KW-1133">Transmembrane helix</keyword>
<dbReference type="SUPFAM" id="SSF56601">
    <property type="entry name" value="beta-lactamase/transpeptidase-like"/>
    <property type="match status" value="1"/>
</dbReference>
<dbReference type="GO" id="GO:0030288">
    <property type="term" value="C:outer membrane-bounded periplasmic space"/>
    <property type="evidence" value="ECO:0007669"/>
    <property type="project" value="TreeGrafter"/>
</dbReference>
<keyword evidence="8" id="KW-0808">Transferase</keyword>
<comment type="catalytic activity">
    <reaction evidence="16">
        <text>[GlcNAc-(1-&gt;4)-Mur2Ac(oyl-L-Ala-gamma-D-Glu-L-Lys-D-Ala-D-Ala)](n)-di-trans,octa-cis-undecaprenyl diphosphate + beta-D-GlcNAc-(1-&gt;4)-Mur2Ac(oyl-L-Ala-gamma-D-Glu-L-Lys-D-Ala-D-Ala)-di-trans,octa-cis-undecaprenyl diphosphate = [GlcNAc-(1-&gt;4)-Mur2Ac(oyl-L-Ala-gamma-D-Glu-L-Lys-D-Ala-D-Ala)](n+1)-di-trans,octa-cis-undecaprenyl diphosphate + di-trans,octa-cis-undecaprenyl diphosphate + H(+)</text>
        <dbReference type="Rhea" id="RHEA:23708"/>
        <dbReference type="Rhea" id="RHEA-COMP:9602"/>
        <dbReference type="Rhea" id="RHEA-COMP:9603"/>
        <dbReference type="ChEBI" id="CHEBI:15378"/>
        <dbReference type="ChEBI" id="CHEBI:58405"/>
        <dbReference type="ChEBI" id="CHEBI:60033"/>
        <dbReference type="ChEBI" id="CHEBI:78435"/>
        <dbReference type="EC" id="2.4.99.28"/>
    </reaction>
</comment>
<dbReference type="AlphaFoldDB" id="A0A0G1XB65"/>
<protein>
    <submittedName>
        <fullName evidence="20">Penicillin-binding protein, 1A family</fullName>
    </submittedName>
</protein>
<evidence type="ECO:0000256" key="16">
    <source>
        <dbReference type="ARBA" id="ARBA00049902"/>
    </source>
</evidence>
<evidence type="ECO:0000256" key="8">
    <source>
        <dbReference type="ARBA" id="ARBA00022679"/>
    </source>
</evidence>
<evidence type="ECO:0000256" key="17">
    <source>
        <dbReference type="SAM" id="Phobius"/>
    </source>
</evidence>
<evidence type="ECO:0000256" key="10">
    <source>
        <dbReference type="ARBA" id="ARBA00022960"/>
    </source>
</evidence>
<dbReference type="GO" id="GO:0009002">
    <property type="term" value="F:serine-type D-Ala-D-Ala carboxypeptidase activity"/>
    <property type="evidence" value="ECO:0007669"/>
    <property type="project" value="UniProtKB-EC"/>
</dbReference>
<feature type="transmembrane region" description="Helical" evidence="17">
    <location>
        <begin position="21"/>
        <end position="48"/>
    </location>
</feature>
<comment type="similarity">
    <text evidence="2">In the C-terminal section; belongs to the transpeptidase family.</text>
</comment>
<dbReference type="GO" id="GO:0005886">
    <property type="term" value="C:plasma membrane"/>
    <property type="evidence" value="ECO:0007669"/>
    <property type="project" value="UniProtKB-SubCell"/>
</dbReference>
<dbReference type="InterPro" id="IPR050396">
    <property type="entry name" value="Glycosyltr_51/Transpeptidase"/>
</dbReference>
<dbReference type="FunFam" id="1.10.3810.10:FF:000001">
    <property type="entry name" value="Penicillin-binding protein 1A"/>
    <property type="match status" value="1"/>
</dbReference>
<dbReference type="InterPro" id="IPR036950">
    <property type="entry name" value="PBP_transglycosylase"/>
</dbReference>
<dbReference type="Pfam" id="PF00905">
    <property type="entry name" value="Transpeptidase"/>
    <property type="match status" value="1"/>
</dbReference>
<evidence type="ECO:0000259" key="19">
    <source>
        <dbReference type="Pfam" id="PF00912"/>
    </source>
</evidence>
<evidence type="ECO:0000313" key="20">
    <source>
        <dbReference type="EMBL" id="KKU91565.1"/>
    </source>
</evidence>
<evidence type="ECO:0000256" key="13">
    <source>
        <dbReference type="ARBA" id="ARBA00023268"/>
    </source>
</evidence>
<gene>
    <name evidence="20" type="ORF">UY23_C0001G0171</name>
</gene>
<evidence type="ECO:0000256" key="7">
    <source>
        <dbReference type="ARBA" id="ARBA00022676"/>
    </source>
</evidence>
<dbReference type="GO" id="GO:0071555">
    <property type="term" value="P:cell wall organization"/>
    <property type="evidence" value="ECO:0007669"/>
    <property type="project" value="UniProtKB-KW"/>
</dbReference>
<evidence type="ECO:0000256" key="2">
    <source>
        <dbReference type="ARBA" id="ARBA00007090"/>
    </source>
</evidence>
<evidence type="ECO:0000256" key="1">
    <source>
        <dbReference type="ARBA" id="ARBA00004236"/>
    </source>
</evidence>
<dbReference type="EMBL" id="LCPF01000001">
    <property type="protein sequence ID" value="KKU91565.1"/>
    <property type="molecule type" value="Genomic_DNA"/>
</dbReference>
<keyword evidence="11" id="KW-0573">Peptidoglycan synthesis</keyword>
<keyword evidence="6" id="KW-0645">Protease</keyword>
<comment type="similarity">
    <text evidence="3">In the N-terminal section; belongs to the glycosyltransferase 51 family.</text>
</comment>
<keyword evidence="5" id="KW-0121">Carboxypeptidase</keyword>
<keyword evidence="12 17" id="KW-0472">Membrane</keyword>
<keyword evidence="10" id="KW-0133">Cell shape</keyword>
<dbReference type="Proteomes" id="UP000034956">
    <property type="component" value="Unassembled WGS sequence"/>
</dbReference>